<dbReference type="InterPro" id="IPR038770">
    <property type="entry name" value="Na+/solute_symporter_sf"/>
</dbReference>
<dbReference type="PANTHER" id="PTHR32507:SF0">
    <property type="entry name" value="NA(+)_H(+) ANTIPORTER 2-RELATED"/>
    <property type="match status" value="1"/>
</dbReference>
<dbReference type="InterPro" id="IPR006153">
    <property type="entry name" value="Cation/H_exchanger_TM"/>
</dbReference>
<dbReference type="SUPFAM" id="SSF51735">
    <property type="entry name" value="NAD(P)-binding Rossmann-fold domains"/>
    <property type="match status" value="1"/>
</dbReference>
<feature type="transmembrane region" description="Helical" evidence="9">
    <location>
        <begin position="144"/>
        <end position="167"/>
    </location>
</feature>
<keyword evidence="7" id="KW-0406">Ion transport</keyword>
<evidence type="ECO:0000256" key="3">
    <source>
        <dbReference type="ARBA" id="ARBA00022449"/>
    </source>
</evidence>
<evidence type="ECO:0000256" key="9">
    <source>
        <dbReference type="SAM" id="Phobius"/>
    </source>
</evidence>
<dbReference type="Proteomes" id="UP000184268">
    <property type="component" value="Unassembled WGS sequence"/>
</dbReference>
<feature type="transmembrane region" description="Helical" evidence="9">
    <location>
        <begin position="51"/>
        <end position="74"/>
    </location>
</feature>
<feature type="transmembrane region" description="Helical" evidence="9">
    <location>
        <begin position="112"/>
        <end position="132"/>
    </location>
</feature>
<feature type="transmembrane region" description="Helical" evidence="9">
    <location>
        <begin position="325"/>
        <end position="342"/>
    </location>
</feature>
<evidence type="ECO:0000256" key="2">
    <source>
        <dbReference type="ARBA" id="ARBA00022448"/>
    </source>
</evidence>
<feature type="transmembrane region" description="Helical" evidence="9">
    <location>
        <begin position="173"/>
        <end position="200"/>
    </location>
</feature>
<dbReference type="InterPro" id="IPR036291">
    <property type="entry name" value="NAD(P)-bd_dom_sf"/>
</dbReference>
<comment type="subcellular location">
    <subcellularLocation>
        <location evidence="1">Cell membrane</location>
        <topology evidence="1">Multi-pass membrane protein</topology>
    </subcellularLocation>
</comment>
<dbReference type="GO" id="GO:0015297">
    <property type="term" value="F:antiporter activity"/>
    <property type="evidence" value="ECO:0007669"/>
    <property type="project" value="UniProtKB-KW"/>
</dbReference>
<dbReference type="GO" id="GO:1902600">
    <property type="term" value="P:proton transmembrane transport"/>
    <property type="evidence" value="ECO:0007669"/>
    <property type="project" value="InterPro"/>
</dbReference>
<accession>A0A1M5NIM1</accession>
<sequence>MMLCLIGLLSLLCQWLAFRARLPAILPLLLMGLLLGPGTGVLNPDALLGDLLFPIVSLAVAVILFEGSLTLDLARLRGQSRMVRNLVLPGMLVTFVIAGVSAHWLLGLEPGIAALLGALVVVTGPTVIAPLLRTLPIPQRLGTLLHWEGILIDPIGALLVVLVYEYLMLGQSAAWQIFALTLATGMATGALAGLAMAWLLKHRVFPRRLETVATLLLMLGAFGISNELMLESGLLTVTVMGIWLANTKGLDLEPIIEFKETLSVLLISALFLLLAARLNRADLAHLDGAAWAWLLVLLLVARPVAVALCALGSDLSLKERWLVGWIAPRGIVAAAISSLFALKLSKEGIEGAEPLVALVFMVIIVTVILQSTLTKPLLHLLGLAAPPRNGYLIFGASEFAVALGQALQKWSVPVLLSDTHWGNLSQARMAGLPVYYGNPVSEHGQETMDLSQIRRVLILSPYRQWNTEVAYHYQDRLGPDRVFALAEAGKPPRPRYQSVQQLQPLFADGVNYGTLQRRLSQGEQIRQTKLSEAYPWSQFQTDNPDALLLIARDEQQRLHTLTAGQSPQPAAGWQLLYLAPPSEANGSDRVGGVDEVDL</sequence>
<evidence type="ECO:0000313" key="11">
    <source>
        <dbReference type="EMBL" id="SHG89434.1"/>
    </source>
</evidence>
<dbReference type="EMBL" id="FQXG01000001">
    <property type="protein sequence ID" value="SHG89434.1"/>
    <property type="molecule type" value="Genomic_DNA"/>
</dbReference>
<feature type="transmembrane region" description="Helical" evidence="9">
    <location>
        <begin position="86"/>
        <end position="106"/>
    </location>
</feature>
<keyword evidence="12" id="KW-1185">Reference proteome</keyword>
<keyword evidence="3" id="KW-0050">Antiport</keyword>
<keyword evidence="4" id="KW-1003">Cell membrane</keyword>
<protein>
    <submittedName>
        <fullName evidence="11">NhaP-type Na+/H+ or K+/H+ antiporter</fullName>
    </submittedName>
</protein>
<keyword evidence="5 9" id="KW-0812">Transmembrane</keyword>
<feature type="transmembrane region" description="Helical" evidence="9">
    <location>
        <begin position="354"/>
        <end position="373"/>
    </location>
</feature>
<evidence type="ECO:0000256" key="6">
    <source>
        <dbReference type="ARBA" id="ARBA00022989"/>
    </source>
</evidence>
<name>A0A1M5NIM1_9GAMM</name>
<dbReference type="AlphaFoldDB" id="A0A1M5NIM1"/>
<dbReference type="STRING" id="299255.SAMN02745129_1072"/>
<feature type="domain" description="Cation/H+ exchanger transmembrane" evidence="10">
    <location>
        <begin position="8"/>
        <end position="378"/>
    </location>
</feature>
<dbReference type="Pfam" id="PF00999">
    <property type="entry name" value="Na_H_Exchanger"/>
    <property type="match status" value="1"/>
</dbReference>
<proteinExistence type="predicted"/>
<keyword evidence="6 9" id="KW-1133">Transmembrane helix</keyword>
<dbReference type="Gene3D" id="1.20.1530.20">
    <property type="match status" value="1"/>
</dbReference>
<reference evidence="11 12" key="1">
    <citation type="submission" date="2016-11" db="EMBL/GenBank/DDBJ databases">
        <authorList>
            <person name="Jaros S."/>
            <person name="Januszkiewicz K."/>
            <person name="Wedrychowicz H."/>
        </authorList>
    </citation>
    <scope>NUCLEOTIDE SEQUENCE [LARGE SCALE GENOMIC DNA]</scope>
    <source>
        <strain evidence="11 12">DSM 16917</strain>
    </source>
</reference>
<evidence type="ECO:0000256" key="4">
    <source>
        <dbReference type="ARBA" id="ARBA00022475"/>
    </source>
</evidence>
<evidence type="ECO:0000259" key="10">
    <source>
        <dbReference type="Pfam" id="PF00999"/>
    </source>
</evidence>
<evidence type="ECO:0000256" key="7">
    <source>
        <dbReference type="ARBA" id="ARBA00023065"/>
    </source>
</evidence>
<keyword evidence="8 9" id="KW-0472">Membrane</keyword>
<evidence type="ECO:0000256" key="5">
    <source>
        <dbReference type="ARBA" id="ARBA00022692"/>
    </source>
</evidence>
<feature type="transmembrane region" description="Helical" evidence="9">
    <location>
        <begin position="212"/>
        <end position="245"/>
    </location>
</feature>
<gene>
    <name evidence="11" type="ORF">SAMN02745129_1072</name>
</gene>
<feature type="transmembrane region" description="Helical" evidence="9">
    <location>
        <begin position="290"/>
        <end position="313"/>
    </location>
</feature>
<dbReference type="PANTHER" id="PTHR32507">
    <property type="entry name" value="NA(+)/H(+) ANTIPORTER 1"/>
    <property type="match status" value="1"/>
</dbReference>
<evidence type="ECO:0000256" key="8">
    <source>
        <dbReference type="ARBA" id="ARBA00023136"/>
    </source>
</evidence>
<keyword evidence="2" id="KW-0813">Transport</keyword>
<dbReference type="GO" id="GO:0005886">
    <property type="term" value="C:plasma membrane"/>
    <property type="evidence" value="ECO:0007669"/>
    <property type="project" value="UniProtKB-SubCell"/>
</dbReference>
<organism evidence="11 12">
    <name type="scientific">Ferrimonas marina</name>
    <dbReference type="NCBI Taxonomy" id="299255"/>
    <lineage>
        <taxon>Bacteria</taxon>
        <taxon>Pseudomonadati</taxon>
        <taxon>Pseudomonadota</taxon>
        <taxon>Gammaproteobacteria</taxon>
        <taxon>Alteromonadales</taxon>
        <taxon>Ferrimonadaceae</taxon>
        <taxon>Ferrimonas</taxon>
    </lineage>
</organism>
<evidence type="ECO:0000256" key="1">
    <source>
        <dbReference type="ARBA" id="ARBA00004651"/>
    </source>
</evidence>
<feature type="transmembrane region" description="Helical" evidence="9">
    <location>
        <begin position="261"/>
        <end position="278"/>
    </location>
</feature>
<evidence type="ECO:0000313" key="12">
    <source>
        <dbReference type="Proteomes" id="UP000184268"/>
    </source>
</evidence>